<evidence type="ECO:0000256" key="1">
    <source>
        <dbReference type="ARBA" id="ARBA00006817"/>
    </source>
</evidence>
<reference evidence="3 4" key="1">
    <citation type="submission" date="2018-05" db="EMBL/GenBank/DDBJ databases">
        <title>Genomic Encyclopedia of Type Strains, Phase IV (KMG-IV): sequencing the most valuable type-strain genomes for metagenomic binning, comparative biology and taxonomic classification.</title>
        <authorList>
            <person name="Goeker M."/>
        </authorList>
    </citation>
    <scope>NUCLEOTIDE SEQUENCE [LARGE SCALE GENOMIC DNA]</scope>
    <source>
        <strain evidence="3 4">DSM 44704</strain>
    </source>
</reference>
<comment type="similarity">
    <text evidence="1">Belongs to the AHA1 family.</text>
</comment>
<name>A0A318K938_9NOCA</name>
<dbReference type="SUPFAM" id="SSF55961">
    <property type="entry name" value="Bet v1-like"/>
    <property type="match status" value="1"/>
</dbReference>
<dbReference type="EMBL" id="QJKF01000001">
    <property type="protein sequence ID" value="PXX70596.1"/>
    <property type="molecule type" value="Genomic_DNA"/>
</dbReference>
<sequence>MITADKIEHEVDINASVARVWELVSDTGWWVGDGDRSGQTRSREGDFEVIEDPKYGRFPIRVEQQEPSEYASYRWASSFRGETPGDGNSTLVEFRLAEHDGGTRVRVTESGFSTLALSDEQRAKALEENKGGWKMQMDVLKANAE</sequence>
<dbReference type="RefSeq" id="WP_051187592.1">
    <property type="nucleotide sequence ID" value="NZ_QJKF01000001.1"/>
</dbReference>
<dbReference type="Gene3D" id="3.30.530.20">
    <property type="match status" value="1"/>
</dbReference>
<proteinExistence type="inferred from homology"/>
<comment type="caution">
    <text evidence="3">The sequence shown here is derived from an EMBL/GenBank/DDBJ whole genome shotgun (WGS) entry which is preliminary data.</text>
</comment>
<organism evidence="3 4">
    <name type="scientific">Nocardia tenerifensis</name>
    <dbReference type="NCBI Taxonomy" id="228006"/>
    <lineage>
        <taxon>Bacteria</taxon>
        <taxon>Bacillati</taxon>
        <taxon>Actinomycetota</taxon>
        <taxon>Actinomycetes</taxon>
        <taxon>Mycobacteriales</taxon>
        <taxon>Nocardiaceae</taxon>
        <taxon>Nocardia</taxon>
    </lineage>
</organism>
<evidence type="ECO:0000313" key="3">
    <source>
        <dbReference type="EMBL" id="PXX70596.1"/>
    </source>
</evidence>
<feature type="domain" description="Activator of Hsp90 ATPase homologue 1/2-like C-terminal" evidence="2">
    <location>
        <begin position="14"/>
        <end position="143"/>
    </location>
</feature>
<dbReference type="AlphaFoldDB" id="A0A318K938"/>
<evidence type="ECO:0000259" key="2">
    <source>
        <dbReference type="Pfam" id="PF08327"/>
    </source>
</evidence>
<dbReference type="InterPro" id="IPR023393">
    <property type="entry name" value="START-like_dom_sf"/>
</dbReference>
<keyword evidence="4" id="KW-1185">Reference proteome</keyword>
<evidence type="ECO:0000313" key="4">
    <source>
        <dbReference type="Proteomes" id="UP000247569"/>
    </source>
</evidence>
<dbReference type="Pfam" id="PF08327">
    <property type="entry name" value="AHSA1"/>
    <property type="match status" value="1"/>
</dbReference>
<dbReference type="Proteomes" id="UP000247569">
    <property type="component" value="Unassembled WGS sequence"/>
</dbReference>
<protein>
    <submittedName>
        <fullName evidence="3">Uncharacterized protein YndB with AHSA1/START domain</fullName>
    </submittedName>
</protein>
<accession>A0A318K938</accession>
<gene>
    <name evidence="3" type="ORF">DFR70_10115</name>
</gene>
<dbReference type="OrthoDB" id="9803476at2"/>
<dbReference type="InterPro" id="IPR013538">
    <property type="entry name" value="ASHA1/2-like_C"/>
</dbReference>